<reference evidence="7 8" key="1">
    <citation type="submission" date="2020-02" db="EMBL/GenBank/DDBJ databases">
        <title>Complete genome of Muricauda sp. 501str8.</title>
        <authorList>
            <person name="Dong B."/>
            <person name="Zhu S."/>
            <person name="Yang J."/>
            <person name="Chen J."/>
        </authorList>
    </citation>
    <scope>NUCLEOTIDE SEQUENCE [LARGE SCALE GENOMIC DNA]</scope>
    <source>
        <strain evidence="7 8">501str8</strain>
    </source>
</reference>
<dbReference type="Proteomes" id="UP000502928">
    <property type="component" value="Chromosome"/>
</dbReference>
<dbReference type="EMBL" id="CP049616">
    <property type="protein sequence ID" value="QII43537.1"/>
    <property type="molecule type" value="Genomic_DNA"/>
</dbReference>
<dbReference type="PROSITE" id="PS51257">
    <property type="entry name" value="PROKAR_LIPOPROTEIN"/>
    <property type="match status" value="1"/>
</dbReference>
<proteinExistence type="inferred from homology"/>
<keyword evidence="5" id="KW-0998">Cell outer membrane</keyword>
<keyword evidence="3" id="KW-0732">Signal</keyword>
<evidence type="ECO:0000256" key="5">
    <source>
        <dbReference type="ARBA" id="ARBA00023237"/>
    </source>
</evidence>
<evidence type="ECO:0000256" key="1">
    <source>
        <dbReference type="ARBA" id="ARBA00004442"/>
    </source>
</evidence>
<keyword evidence="8" id="KW-1185">Reference proteome</keyword>
<evidence type="ECO:0000256" key="2">
    <source>
        <dbReference type="ARBA" id="ARBA00006275"/>
    </source>
</evidence>
<dbReference type="InterPro" id="IPR011990">
    <property type="entry name" value="TPR-like_helical_dom_sf"/>
</dbReference>
<accession>A0A6G7IZ66</accession>
<dbReference type="RefSeq" id="WP_166247207.1">
    <property type="nucleotide sequence ID" value="NZ_CP049616.1"/>
</dbReference>
<protein>
    <submittedName>
        <fullName evidence="7">RagB/SusD family nutrient uptake outer membrane protein</fullName>
    </submittedName>
</protein>
<evidence type="ECO:0000313" key="7">
    <source>
        <dbReference type="EMBL" id="QII43537.1"/>
    </source>
</evidence>
<name>A0A6G7IZ66_9FLAO</name>
<evidence type="ECO:0000259" key="6">
    <source>
        <dbReference type="Pfam" id="PF07980"/>
    </source>
</evidence>
<evidence type="ECO:0000256" key="4">
    <source>
        <dbReference type="ARBA" id="ARBA00023136"/>
    </source>
</evidence>
<dbReference type="AlphaFoldDB" id="A0A6G7IZ66"/>
<evidence type="ECO:0000313" key="8">
    <source>
        <dbReference type="Proteomes" id="UP000502928"/>
    </source>
</evidence>
<dbReference type="KEGG" id="mut:GVT53_02160"/>
<evidence type="ECO:0000256" key="3">
    <source>
        <dbReference type="ARBA" id="ARBA00022729"/>
    </source>
</evidence>
<dbReference type="Gene3D" id="1.25.40.390">
    <property type="match status" value="1"/>
</dbReference>
<comment type="subcellular location">
    <subcellularLocation>
        <location evidence="1">Cell outer membrane</location>
    </subcellularLocation>
</comment>
<keyword evidence="4" id="KW-0472">Membrane</keyword>
<dbReference type="GO" id="GO:0009279">
    <property type="term" value="C:cell outer membrane"/>
    <property type="evidence" value="ECO:0007669"/>
    <property type="project" value="UniProtKB-SubCell"/>
</dbReference>
<organism evidence="7 8">
    <name type="scientific">Flagellimonas oceani</name>
    <dbReference type="NCBI Taxonomy" id="2698672"/>
    <lineage>
        <taxon>Bacteria</taxon>
        <taxon>Pseudomonadati</taxon>
        <taxon>Bacteroidota</taxon>
        <taxon>Flavobacteriia</taxon>
        <taxon>Flavobacteriales</taxon>
        <taxon>Flavobacteriaceae</taxon>
        <taxon>Flagellimonas</taxon>
    </lineage>
</organism>
<comment type="similarity">
    <text evidence="2">Belongs to the SusD family.</text>
</comment>
<dbReference type="Pfam" id="PF07980">
    <property type="entry name" value="SusD_RagB"/>
    <property type="match status" value="1"/>
</dbReference>
<sequence>MKLTRKYIKRVLMGGFAGLLVILMSACNDDFLDRLPETEIGVDNFFNTEEDLSIYVNGLYNFPGLGIYYDDATDNAGTTGNREIKTIMTTEANSQTITSGWHWGALRSINLFLENAEKADIGADVKNHYIGVARFFRAQFYMEKVKRYSNVPWYDQVLETDSEDLFKTSDPRETVVDHIFEDYQFAMEHVRESVPTGAVDKWTVMAYYSRNALYEGTFRKYHSELGLEGTANDFLELAAKVSQDIVDQGPFSIYNTGNPAQDYMALFGSQDLTANPEVIFTNIYEADVKNTDDPQYLFGSYEMSMSRDLLETYLMDDGTYFSQQVGIETMEFVEEFQDRDPRLSQTFAYPGWELYYTATYSPGTTNYVQELKKNFTGYHQIKGFANDPSIDVRRGIDIPVLRYAEVLLNLAEARAELGTLNQGVLDATVNQIRSRAGMPPLNMAVSLDPVQAQRYPQVTDPVLLEIRRERRVEFAMEGRRLDDLNRWNAGKLMEREPVGMYFPGLGKYDLTGDGVADIQLLGIEDAIPEPKELNENGVALIYYRTGSVGSNADVYLTEGTSGNVVGTPERGTFQEPKHYYRPIPAPEMALNPNLEQVFGWE</sequence>
<feature type="domain" description="RagB/SusD" evidence="6">
    <location>
        <begin position="277"/>
        <end position="600"/>
    </location>
</feature>
<gene>
    <name evidence="7" type="ORF">GVT53_02160</name>
</gene>
<dbReference type="InterPro" id="IPR012944">
    <property type="entry name" value="SusD_RagB_dom"/>
</dbReference>
<dbReference type="SUPFAM" id="SSF48452">
    <property type="entry name" value="TPR-like"/>
    <property type="match status" value="1"/>
</dbReference>